<accession>A0A1F5RIK6</accession>
<keyword evidence="1" id="KW-0472">Membrane</keyword>
<sequence>MKNLNNQKGIALVLALMVILVLSVMDSGLMYNIVNEKTITANRMRSSQALALAKAGEAEAIARLSLPYASGNDTVIVEDINGGSLNPNRRVYITLNQPGTAVSGNNYYRKTVQTSTNTLNYSENYGDFGDSSSVLQIRYKSHDTNGDGILASGEIYFYDYKRDMITLGRVSPTPQDAYPVWEIISTGQVGSARRTLVTEVVVPRFTARTRAGLSSKAPVTGNGNADVCGHDHPANTPYNLSPPNCFIPVSGQPFGWHVEADEPHGLAANGYLNPVVARNSCTMAGCVPGIETDSLFFNTGANQKAWGNPDVVEKSTRPIYKIWDIMGMDSATCTNLDWGNDMYPVRGLVRLDGNTMYAGHGSGLEHDGILWIRGGDLHSSSNLAIKGLIYVDGNYQSTGTTWVLGGIVVLGETETSITGSIDVLYSSQTLARVVQNATGVGMKVISQREVDQKY</sequence>
<dbReference type="EMBL" id="MFFM01000007">
    <property type="protein sequence ID" value="OGF14182.1"/>
    <property type="molecule type" value="Genomic_DNA"/>
</dbReference>
<protein>
    <recommendedName>
        <fullName evidence="2">Type 4 fimbrial biogenesis protein PilX N-terminal domain-containing protein</fullName>
    </recommendedName>
</protein>
<organism evidence="3 4">
    <name type="scientific">Candidatus Edwardsbacteria bacterium GWF2_54_11</name>
    <dbReference type="NCBI Taxonomy" id="1817851"/>
    <lineage>
        <taxon>Bacteria</taxon>
        <taxon>Candidatus Edwardsiibacteriota</taxon>
    </lineage>
</organism>
<feature type="domain" description="Type 4 fimbrial biogenesis protein PilX N-terminal" evidence="2">
    <location>
        <begin position="8"/>
        <end position="55"/>
    </location>
</feature>
<keyword evidence="1" id="KW-0812">Transmembrane</keyword>
<evidence type="ECO:0000313" key="4">
    <source>
        <dbReference type="Proteomes" id="UP000177230"/>
    </source>
</evidence>
<dbReference type="InterPro" id="IPR025746">
    <property type="entry name" value="PilX_N_dom"/>
</dbReference>
<evidence type="ECO:0000256" key="1">
    <source>
        <dbReference type="SAM" id="Phobius"/>
    </source>
</evidence>
<gene>
    <name evidence="3" type="ORF">A2024_07520</name>
</gene>
<proteinExistence type="predicted"/>
<reference evidence="3 4" key="1">
    <citation type="journal article" date="2016" name="Nat. Commun.">
        <title>Thousands of microbial genomes shed light on interconnected biogeochemical processes in an aquifer system.</title>
        <authorList>
            <person name="Anantharaman K."/>
            <person name="Brown C.T."/>
            <person name="Hug L.A."/>
            <person name="Sharon I."/>
            <person name="Castelle C.J."/>
            <person name="Probst A.J."/>
            <person name="Thomas B.C."/>
            <person name="Singh A."/>
            <person name="Wilkins M.J."/>
            <person name="Karaoz U."/>
            <person name="Brodie E.L."/>
            <person name="Williams K.H."/>
            <person name="Hubbard S.S."/>
            <person name="Banfield J.F."/>
        </authorList>
    </citation>
    <scope>NUCLEOTIDE SEQUENCE [LARGE SCALE GENOMIC DNA]</scope>
</reference>
<dbReference type="Pfam" id="PF14341">
    <property type="entry name" value="PilX_N"/>
    <property type="match status" value="1"/>
</dbReference>
<dbReference type="AlphaFoldDB" id="A0A1F5RIK6"/>
<evidence type="ECO:0000259" key="2">
    <source>
        <dbReference type="Pfam" id="PF14341"/>
    </source>
</evidence>
<comment type="caution">
    <text evidence="3">The sequence shown here is derived from an EMBL/GenBank/DDBJ whole genome shotgun (WGS) entry which is preliminary data.</text>
</comment>
<keyword evidence="1" id="KW-1133">Transmembrane helix</keyword>
<evidence type="ECO:0000313" key="3">
    <source>
        <dbReference type="EMBL" id="OGF14182.1"/>
    </source>
</evidence>
<dbReference type="Proteomes" id="UP000177230">
    <property type="component" value="Unassembled WGS sequence"/>
</dbReference>
<feature type="transmembrane region" description="Helical" evidence="1">
    <location>
        <begin position="12"/>
        <end position="34"/>
    </location>
</feature>
<name>A0A1F5RIK6_9BACT</name>